<evidence type="ECO:0000256" key="6">
    <source>
        <dbReference type="PROSITE-ProRule" id="PRU00409"/>
    </source>
</evidence>
<dbReference type="InterPro" id="IPR005481">
    <property type="entry name" value="BC-like_N"/>
</dbReference>
<dbReference type="Gene3D" id="3.30.470.20">
    <property type="entry name" value="ATP-grasp fold, B domain"/>
    <property type="match status" value="1"/>
</dbReference>
<evidence type="ECO:0000313" key="10">
    <source>
        <dbReference type="EMBL" id="GAA3892241.1"/>
    </source>
</evidence>
<dbReference type="InterPro" id="IPR005479">
    <property type="entry name" value="CPAse_ATP-bd"/>
</dbReference>
<dbReference type="InterPro" id="IPR000089">
    <property type="entry name" value="Biotin_lipoyl"/>
</dbReference>
<dbReference type="InterPro" id="IPR011054">
    <property type="entry name" value="Rudment_hybrid_motif"/>
</dbReference>
<dbReference type="CDD" id="cd06850">
    <property type="entry name" value="biotinyl_domain"/>
    <property type="match status" value="1"/>
</dbReference>
<dbReference type="Pfam" id="PF02786">
    <property type="entry name" value="CPSase_L_D2"/>
    <property type="match status" value="1"/>
</dbReference>
<dbReference type="InterPro" id="IPR005482">
    <property type="entry name" value="Biotin_COase_C"/>
</dbReference>
<dbReference type="Pfam" id="PF02785">
    <property type="entry name" value="Biotin_carb_C"/>
    <property type="match status" value="1"/>
</dbReference>
<dbReference type="SUPFAM" id="SSF51246">
    <property type="entry name" value="Rudiment single hybrid motif"/>
    <property type="match status" value="1"/>
</dbReference>
<dbReference type="Gene3D" id="3.30.700.40">
    <property type="match status" value="1"/>
</dbReference>
<evidence type="ECO:0000256" key="5">
    <source>
        <dbReference type="ARBA" id="ARBA00023267"/>
    </source>
</evidence>
<dbReference type="InterPro" id="IPR011053">
    <property type="entry name" value="Single_hybrid_motif"/>
</dbReference>
<dbReference type="SUPFAM" id="SSF52440">
    <property type="entry name" value="PreATP-grasp domain"/>
    <property type="match status" value="1"/>
</dbReference>
<dbReference type="EMBL" id="BAABBM010000001">
    <property type="protein sequence ID" value="GAA3892241.1"/>
    <property type="molecule type" value="Genomic_DNA"/>
</dbReference>
<dbReference type="PROSITE" id="PS00188">
    <property type="entry name" value="BIOTIN"/>
    <property type="match status" value="1"/>
</dbReference>
<organism evidence="10 11">
    <name type="scientific">Sphingomonas limnosediminicola</name>
    <dbReference type="NCBI Taxonomy" id="940133"/>
    <lineage>
        <taxon>Bacteria</taxon>
        <taxon>Pseudomonadati</taxon>
        <taxon>Pseudomonadota</taxon>
        <taxon>Alphaproteobacteria</taxon>
        <taxon>Sphingomonadales</taxon>
        <taxon>Sphingomonadaceae</taxon>
        <taxon>Sphingomonas</taxon>
    </lineage>
</organism>
<sequence>MIASLLIANRGEIACRVIRTARRLGIRTIAVYSDADAKALHVRMADEAVHIGPSPARDSYLVGDKIIEAAKSTAAEAIHPGYGFLSENADFAQAVIDAGLIWVGPKPDSIRAMGLKDAAKTLMANAGVPVTPGYHGEDQSPAVLKMEAQAIGYPVLIKAVAGGGGKGMRRVDEAGQFDDALDSCKREAASSFGDDRVLIEKYVLSPRHIEVQVFGDSHGNVVHLFERDCSLQRRHQKVIEEAPAPGMDAETRAAVCGAAVRAAQAVNYEGAGTIEFIADASEGLRADRIWFMEMNTRLQVEHPVTEEITGQDLVEWQLRAASGEKLPRTQDELSINGHAIEARLYAEDPAKGFLPSVGKLDHFDLGTEGRIETGVEEGDSISSFYDPMIAKLIGDGGDREEAIGELASILADVEVWPVRTNAGFLLNCLLDDDFGDARIDTGFIERKLDDLVPQSEPDEATWRGAAAVALAADEDEELFSSLAGFRLNAAPRVSVALGRAGQFRTVSTNAGEIAEVSGFRDDERVVIFGEGNADEFALASRGAGTTHGLHDGEIEAPMPGKVTAVEVSQGEIVAKGQRLLTLEAMKMEHALTAPFDGTVAELPATVGAQVKEGQLLVRIDDEPANG</sequence>
<evidence type="ECO:0000256" key="1">
    <source>
        <dbReference type="ARBA" id="ARBA00001953"/>
    </source>
</evidence>
<keyword evidence="3 6" id="KW-0547">Nucleotide-binding</keyword>
<proteinExistence type="predicted"/>
<dbReference type="Pfam" id="PF00289">
    <property type="entry name" value="Biotin_carb_N"/>
    <property type="match status" value="1"/>
</dbReference>
<comment type="caution">
    <text evidence="10">The sequence shown here is derived from an EMBL/GenBank/DDBJ whole genome shotgun (WGS) entry which is preliminary data.</text>
</comment>
<feature type="domain" description="ATP-grasp" evidence="8">
    <location>
        <begin position="120"/>
        <end position="322"/>
    </location>
</feature>
<dbReference type="InterPro" id="IPR016185">
    <property type="entry name" value="PreATP-grasp_dom_sf"/>
</dbReference>
<dbReference type="Pfam" id="PF00364">
    <property type="entry name" value="Biotin_lipoyl"/>
    <property type="match status" value="1"/>
</dbReference>
<dbReference type="PANTHER" id="PTHR18866">
    <property type="entry name" value="CARBOXYLASE:PYRUVATE/ACETYL-COA/PROPIONYL-COA CARBOXYLASE"/>
    <property type="match status" value="1"/>
</dbReference>
<dbReference type="PROSITE" id="PS50979">
    <property type="entry name" value="BC"/>
    <property type="match status" value="1"/>
</dbReference>
<keyword evidence="5" id="KW-0092">Biotin</keyword>
<dbReference type="SUPFAM" id="SSF56059">
    <property type="entry name" value="Glutathione synthetase ATP-binding domain-like"/>
    <property type="match status" value="1"/>
</dbReference>
<dbReference type="PROSITE" id="PS50968">
    <property type="entry name" value="BIOTINYL_LIPOYL"/>
    <property type="match status" value="1"/>
</dbReference>
<evidence type="ECO:0000256" key="2">
    <source>
        <dbReference type="ARBA" id="ARBA00022598"/>
    </source>
</evidence>
<protein>
    <submittedName>
        <fullName evidence="10">Acetyl/propionyl/methylcrotonyl-CoA carboxylase subunit alpha</fullName>
    </submittedName>
</protein>
<dbReference type="SMART" id="SM00878">
    <property type="entry name" value="Biotin_carb_C"/>
    <property type="match status" value="1"/>
</dbReference>
<dbReference type="Proteomes" id="UP001500827">
    <property type="component" value="Unassembled WGS sequence"/>
</dbReference>
<dbReference type="InterPro" id="IPR011764">
    <property type="entry name" value="Biotin_carboxylation_dom"/>
</dbReference>
<evidence type="ECO:0000259" key="7">
    <source>
        <dbReference type="PROSITE" id="PS50968"/>
    </source>
</evidence>
<dbReference type="InterPro" id="IPR011761">
    <property type="entry name" value="ATP-grasp"/>
</dbReference>
<dbReference type="PANTHER" id="PTHR18866:SF33">
    <property type="entry name" value="METHYLCROTONOYL-COA CARBOXYLASE SUBUNIT ALPHA, MITOCHONDRIAL-RELATED"/>
    <property type="match status" value="1"/>
</dbReference>
<evidence type="ECO:0000256" key="3">
    <source>
        <dbReference type="ARBA" id="ARBA00022741"/>
    </source>
</evidence>
<dbReference type="SUPFAM" id="SSF51230">
    <property type="entry name" value="Single hybrid motif"/>
    <property type="match status" value="1"/>
</dbReference>
<reference evidence="11" key="1">
    <citation type="journal article" date="2019" name="Int. J. Syst. Evol. Microbiol.">
        <title>The Global Catalogue of Microorganisms (GCM) 10K type strain sequencing project: providing services to taxonomists for standard genome sequencing and annotation.</title>
        <authorList>
            <consortium name="The Broad Institute Genomics Platform"/>
            <consortium name="The Broad Institute Genome Sequencing Center for Infectious Disease"/>
            <person name="Wu L."/>
            <person name="Ma J."/>
        </authorList>
    </citation>
    <scope>NUCLEOTIDE SEQUENCE [LARGE SCALE GENOMIC DNA]</scope>
    <source>
        <strain evidence="11">JCM 17543</strain>
    </source>
</reference>
<dbReference type="PROSITE" id="PS50975">
    <property type="entry name" value="ATP_GRASP"/>
    <property type="match status" value="1"/>
</dbReference>
<keyword evidence="4 6" id="KW-0067">ATP-binding</keyword>
<dbReference type="InterPro" id="IPR001882">
    <property type="entry name" value="Biotin_BS"/>
</dbReference>
<dbReference type="Gene3D" id="2.40.50.100">
    <property type="match status" value="1"/>
</dbReference>
<evidence type="ECO:0000259" key="8">
    <source>
        <dbReference type="PROSITE" id="PS50975"/>
    </source>
</evidence>
<keyword evidence="11" id="KW-1185">Reference proteome</keyword>
<name>A0ABP7L377_9SPHN</name>
<evidence type="ECO:0000313" key="11">
    <source>
        <dbReference type="Proteomes" id="UP001500827"/>
    </source>
</evidence>
<evidence type="ECO:0000259" key="9">
    <source>
        <dbReference type="PROSITE" id="PS50979"/>
    </source>
</evidence>
<dbReference type="InterPro" id="IPR050856">
    <property type="entry name" value="Biotin_carboxylase_complex"/>
</dbReference>
<comment type="cofactor">
    <cofactor evidence="1">
        <name>biotin</name>
        <dbReference type="ChEBI" id="CHEBI:57586"/>
    </cofactor>
</comment>
<feature type="domain" description="Lipoyl-binding" evidence="7">
    <location>
        <begin position="540"/>
        <end position="620"/>
    </location>
</feature>
<evidence type="ECO:0000256" key="4">
    <source>
        <dbReference type="ARBA" id="ARBA00022840"/>
    </source>
</evidence>
<gene>
    <name evidence="10" type="ORF">GCM10022276_09200</name>
</gene>
<accession>A0ABP7L377</accession>
<feature type="domain" description="Biotin carboxylation" evidence="9">
    <location>
        <begin position="1"/>
        <end position="449"/>
    </location>
</feature>
<dbReference type="PROSITE" id="PS00867">
    <property type="entry name" value="CPSASE_2"/>
    <property type="match status" value="1"/>
</dbReference>
<dbReference type="RefSeq" id="WP_344698509.1">
    <property type="nucleotide sequence ID" value="NZ_BAABBM010000001.1"/>
</dbReference>
<keyword evidence="2" id="KW-0436">Ligase</keyword>